<proteinExistence type="predicted"/>
<reference evidence="1" key="1">
    <citation type="submission" date="2020-11" db="EMBL/GenBank/DDBJ databases">
        <authorList>
            <consortium name="DOE Joint Genome Institute"/>
            <person name="Ahrendt S."/>
            <person name="Riley R."/>
            <person name="Andreopoulos W."/>
            <person name="Labutti K."/>
            <person name="Pangilinan J."/>
            <person name="Ruiz-Duenas F.J."/>
            <person name="Barrasa J.M."/>
            <person name="Sanchez-Garcia M."/>
            <person name="Camarero S."/>
            <person name="Miyauchi S."/>
            <person name="Serrano A."/>
            <person name="Linde D."/>
            <person name="Babiker R."/>
            <person name="Drula E."/>
            <person name="Ayuso-Fernandez I."/>
            <person name="Pacheco R."/>
            <person name="Padilla G."/>
            <person name="Ferreira P."/>
            <person name="Barriuso J."/>
            <person name="Kellner H."/>
            <person name="Castanera R."/>
            <person name="Alfaro M."/>
            <person name="Ramirez L."/>
            <person name="Pisabarro A.G."/>
            <person name="Kuo A."/>
            <person name="Tritt A."/>
            <person name="Lipzen A."/>
            <person name="He G."/>
            <person name="Yan M."/>
            <person name="Ng V."/>
            <person name="Cullen D."/>
            <person name="Martin F."/>
            <person name="Rosso M.-N."/>
            <person name="Henrissat B."/>
            <person name="Hibbett D."/>
            <person name="Martinez A.T."/>
            <person name="Grigoriev I.V."/>
        </authorList>
    </citation>
    <scope>NUCLEOTIDE SEQUENCE</scope>
    <source>
        <strain evidence="1">AH 40177</strain>
    </source>
</reference>
<evidence type="ECO:0000313" key="2">
    <source>
        <dbReference type="Proteomes" id="UP000772434"/>
    </source>
</evidence>
<sequence length="233" mass="26113">MLQGGYSLPTVIHVCCVFEGVVKRDPIKRSGKQEDHKKTWRRYQCRKYGLPDKLSKSHLETNPDCRHLRNFSSGPNTRLYSLLCLPDPTVLSDRAGQGVRRPMSVQLNTRITVKELFLNKVGYRKEHGMLGGCKTRRCTNWQSDEYKSKGSSVVAVGGKGRATRVDPFQGISLSTRGVERSLQGVFKILRPDMTLFFGHKEFLEDGMSGKGDNVKCSQLLGTCDHGVNSSDMT</sequence>
<protein>
    <submittedName>
        <fullName evidence="1">Uncharacterized protein</fullName>
    </submittedName>
</protein>
<evidence type="ECO:0000313" key="1">
    <source>
        <dbReference type="EMBL" id="KAF9061596.1"/>
    </source>
</evidence>
<dbReference type="EMBL" id="JADNRY010000196">
    <property type="protein sequence ID" value="KAF9061596.1"/>
    <property type="molecule type" value="Genomic_DNA"/>
</dbReference>
<dbReference type="Proteomes" id="UP000772434">
    <property type="component" value="Unassembled WGS sequence"/>
</dbReference>
<organism evidence="1 2">
    <name type="scientific">Rhodocollybia butyracea</name>
    <dbReference type="NCBI Taxonomy" id="206335"/>
    <lineage>
        <taxon>Eukaryota</taxon>
        <taxon>Fungi</taxon>
        <taxon>Dikarya</taxon>
        <taxon>Basidiomycota</taxon>
        <taxon>Agaricomycotina</taxon>
        <taxon>Agaricomycetes</taxon>
        <taxon>Agaricomycetidae</taxon>
        <taxon>Agaricales</taxon>
        <taxon>Marasmiineae</taxon>
        <taxon>Omphalotaceae</taxon>
        <taxon>Rhodocollybia</taxon>
    </lineage>
</organism>
<comment type="caution">
    <text evidence="1">The sequence shown here is derived from an EMBL/GenBank/DDBJ whole genome shotgun (WGS) entry which is preliminary data.</text>
</comment>
<keyword evidence="2" id="KW-1185">Reference proteome</keyword>
<accession>A0A9P5PAY0</accession>
<dbReference type="AlphaFoldDB" id="A0A9P5PAY0"/>
<name>A0A9P5PAY0_9AGAR</name>
<gene>
    <name evidence="1" type="ORF">BDP27DRAFT_1369508</name>
</gene>